<protein>
    <submittedName>
        <fullName evidence="2">Epimerase</fullName>
    </submittedName>
</protein>
<proteinExistence type="predicted"/>
<dbReference type="Gene3D" id="3.90.25.10">
    <property type="entry name" value="UDP-galactose 4-epimerase, domain 1"/>
    <property type="match status" value="1"/>
</dbReference>
<evidence type="ECO:0000313" key="3">
    <source>
        <dbReference type="Proteomes" id="UP000243376"/>
    </source>
</evidence>
<dbReference type="InterPro" id="IPR036291">
    <property type="entry name" value="NAD(P)-bd_dom_sf"/>
</dbReference>
<dbReference type="InterPro" id="IPR016040">
    <property type="entry name" value="NAD(P)-bd_dom"/>
</dbReference>
<dbReference type="PRINTS" id="PR01713">
    <property type="entry name" value="NUCEPIMERASE"/>
</dbReference>
<organism evidence="2 3">
    <name type="scientific">Chloroflexus aggregans</name>
    <dbReference type="NCBI Taxonomy" id="152260"/>
    <lineage>
        <taxon>Bacteria</taxon>
        <taxon>Bacillati</taxon>
        <taxon>Chloroflexota</taxon>
        <taxon>Chloroflexia</taxon>
        <taxon>Chloroflexales</taxon>
        <taxon>Chloroflexineae</taxon>
        <taxon>Chloroflexaceae</taxon>
        <taxon>Chloroflexus</taxon>
    </lineage>
</organism>
<feature type="domain" description="NAD(P)-binding" evidence="1">
    <location>
        <begin position="7"/>
        <end position="305"/>
    </location>
</feature>
<evidence type="ECO:0000259" key="1">
    <source>
        <dbReference type="Pfam" id="PF16363"/>
    </source>
</evidence>
<gene>
    <name evidence="2" type="ORF">C0184_14340</name>
</gene>
<dbReference type="AlphaFoldDB" id="A0A2J6WVM1"/>
<dbReference type="SUPFAM" id="SSF51735">
    <property type="entry name" value="NAD(P)-binding Rossmann-fold domains"/>
    <property type="match status" value="1"/>
</dbReference>
<dbReference type="Gene3D" id="3.40.50.720">
    <property type="entry name" value="NAD(P)-binding Rossmann-like Domain"/>
    <property type="match status" value="1"/>
</dbReference>
<sequence length="337" mass="37434">MTTKRILVTGGAGFIGSELVTQLAAAGHRVIVVDNLVNGKRDNLAHVRDADVELVVVDIRDRDAMTRLLRGVEIVYHLACLGVRHSLHDPFENHDVNATGTLTLLDLARRADVPRFVYVSSSEVYGTARWVPMTEEHPTFPMTVYGGGKLAGECYTRAFWESYRYPTVVVRPFNSFGPRSHHEGDSGEVIPKFMLRAMVGKPMVIFGDGTQTRDFTFVSDTARGIMLAGMVEMAIGGTFNVGQGREISINELGRTVAAVVGNPETPIVHDEPRPGDVLRLYADSSRAQQVLGFTPTISLHEGLRRLHEWYLSRGVAVEDLLAEERVHNWKKEEITWP</sequence>
<comment type="caution">
    <text evidence="2">The sequence shown here is derived from an EMBL/GenBank/DDBJ whole genome shotgun (WGS) entry which is preliminary data.</text>
</comment>
<dbReference type="EMBL" id="PNIQ01000962">
    <property type="protein sequence ID" value="PMP75006.1"/>
    <property type="molecule type" value="Genomic_DNA"/>
</dbReference>
<evidence type="ECO:0000313" key="2">
    <source>
        <dbReference type="EMBL" id="PMP75006.1"/>
    </source>
</evidence>
<dbReference type="PANTHER" id="PTHR43000">
    <property type="entry name" value="DTDP-D-GLUCOSE 4,6-DEHYDRATASE-RELATED"/>
    <property type="match status" value="1"/>
</dbReference>
<dbReference type="Proteomes" id="UP000243376">
    <property type="component" value="Unassembled WGS sequence"/>
</dbReference>
<dbReference type="Pfam" id="PF16363">
    <property type="entry name" value="GDP_Man_Dehyd"/>
    <property type="match status" value="1"/>
</dbReference>
<accession>A0A2J6WVM1</accession>
<reference evidence="2 3" key="1">
    <citation type="submission" date="2018-01" db="EMBL/GenBank/DDBJ databases">
        <title>Metagenomic assembled genomes from two thermal pools in the Uzon Caldera, Kamchatka, Russia.</title>
        <authorList>
            <person name="Wilkins L."/>
            <person name="Ettinger C."/>
        </authorList>
    </citation>
    <scope>NUCLEOTIDE SEQUENCE [LARGE SCALE GENOMIC DNA]</scope>
    <source>
        <strain evidence="2">ZAV-02</strain>
    </source>
</reference>
<name>A0A2J6WVM1_9CHLR</name>